<protein>
    <recommendedName>
        <fullName evidence="3">RNA polymerase sigma-70 region 2 domain-containing protein</fullName>
    </recommendedName>
</protein>
<evidence type="ECO:0000313" key="2">
    <source>
        <dbReference type="Proteomes" id="UP000177174"/>
    </source>
</evidence>
<dbReference type="GO" id="GO:0003700">
    <property type="term" value="F:DNA-binding transcription factor activity"/>
    <property type="evidence" value="ECO:0007669"/>
    <property type="project" value="InterPro"/>
</dbReference>
<name>A0A1G1ZFZ5_9BACT</name>
<reference evidence="1 2" key="1">
    <citation type="journal article" date="2016" name="Nat. Commun.">
        <title>Thousands of microbial genomes shed light on interconnected biogeochemical processes in an aquifer system.</title>
        <authorList>
            <person name="Anantharaman K."/>
            <person name="Brown C.T."/>
            <person name="Hug L.A."/>
            <person name="Sharon I."/>
            <person name="Castelle C.J."/>
            <person name="Probst A.J."/>
            <person name="Thomas B.C."/>
            <person name="Singh A."/>
            <person name="Wilkins M.J."/>
            <person name="Karaoz U."/>
            <person name="Brodie E.L."/>
            <person name="Williams K.H."/>
            <person name="Hubbard S.S."/>
            <person name="Banfield J.F."/>
        </authorList>
    </citation>
    <scope>NUCLEOTIDE SEQUENCE [LARGE SCALE GENOMIC DNA]</scope>
</reference>
<dbReference type="InterPro" id="IPR013324">
    <property type="entry name" value="RNA_pol_sigma_r3/r4-like"/>
</dbReference>
<evidence type="ECO:0000313" key="1">
    <source>
        <dbReference type="EMBL" id="OGY63389.1"/>
    </source>
</evidence>
<dbReference type="EMBL" id="MHJH01000039">
    <property type="protein sequence ID" value="OGY63389.1"/>
    <property type="molecule type" value="Genomic_DNA"/>
</dbReference>
<sequence length="167" mass="19408">MAEAGSSSSDFLKLLSKIANGDKSKAEQLVSDYKDFILEEAKRCKAKYQRKYEVWCELSLDDLFAEGVVGLLQAVKDVGYWNKFSDCVRKMIKEKILAAIIREIDFKAFNSRLKEEFAAYRKVRARLFRKLRRSPTIAELVKATKFSSDKVEQLEKLHQIAMDYEYE</sequence>
<evidence type="ECO:0008006" key="3">
    <source>
        <dbReference type="Google" id="ProtNLM"/>
    </source>
</evidence>
<dbReference type="AlphaFoldDB" id="A0A1G1ZFZ5"/>
<dbReference type="SUPFAM" id="SSF88946">
    <property type="entry name" value="Sigma2 domain of RNA polymerase sigma factors"/>
    <property type="match status" value="1"/>
</dbReference>
<gene>
    <name evidence="1" type="ORF">A3E64_01605</name>
</gene>
<dbReference type="Proteomes" id="UP000177174">
    <property type="component" value="Unassembled WGS sequence"/>
</dbReference>
<proteinExistence type="predicted"/>
<dbReference type="Gene3D" id="1.20.120.1810">
    <property type="match status" value="1"/>
</dbReference>
<dbReference type="InterPro" id="IPR013325">
    <property type="entry name" value="RNA_pol_sigma_r2"/>
</dbReference>
<organism evidence="1 2">
    <name type="scientific">Candidatus Harrisonbacteria bacterium RIFCSPHIGHO2_12_FULL_48_16</name>
    <dbReference type="NCBI Taxonomy" id="1798405"/>
    <lineage>
        <taxon>Bacteria</taxon>
        <taxon>Candidatus Harrisoniibacteriota</taxon>
    </lineage>
</organism>
<comment type="caution">
    <text evidence="1">The sequence shown here is derived from an EMBL/GenBank/DDBJ whole genome shotgun (WGS) entry which is preliminary data.</text>
</comment>
<dbReference type="GO" id="GO:0006352">
    <property type="term" value="P:DNA-templated transcription initiation"/>
    <property type="evidence" value="ECO:0007669"/>
    <property type="project" value="InterPro"/>
</dbReference>
<accession>A0A1G1ZFZ5</accession>
<dbReference type="SUPFAM" id="SSF88659">
    <property type="entry name" value="Sigma3 and sigma4 domains of RNA polymerase sigma factors"/>
    <property type="match status" value="1"/>
</dbReference>